<dbReference type="EMBL" id="CAJVPW010063674">
    <property type="protein sequence ID" value="CAG8784979.1"/>
    <property type="molecule type" value="Genomic_DNA"/>
</dbReference>
<keyword evidence="2" id="KW-1185">Reference proteome</keyword>
<organism evidence="1 2">
    <name type="scientific">Cetraspora pellucida</name>
    <dbReference type="NCBI Taxonomy" id="1433469"/>
    <lineage>
        <taxon>Eukaryota</taxon>
        <taxon>Fungi</taxon>
        <taxon>Fungi incertae sedis</taxon>
        <taxon>Mucoromycota</taxon>
        <taxon>Glomeromycotina</taxon>
        <taxon>Glomeromycetes</taxon>
        <taxon>Diversisporales</taxon>
        <taxon>Gigasporaceae</taxon>
        <taxon>Cetraspora</taxon>
    </lineage>
</organism>
<evidence type="ECO:0000313" key="1">
    <source>
        <dbReference type="EMBL" id="CAG8784979.1"/>
    </source>
</evidence>
<gene>
    <name evidence="1" type="ORF">SPELUC_LOCUS16707</name>
</gene>
<protein>
    <submittedName>
        <fullName evidence="1">684_t:CDS:1</fullName>
    </submittedName>
</protein>
<sequence length="84" mass="10089">TLIQNEECDDTKNSLDDLDEKLFEVPIQEAYNALKTWMTFFKQQQSLNFDMNNIKIFKKYNKMINRILLNSQKQNSITDSFQKF</sequence>
<dbReference type="Proteomes" id="UP000789366">
    <property type="component" value="Unassembled WGS sequence"/>
</dbReference>
<reference evidence="1" key="1">
    <citation type="submission" date="2021-06" db="EMBL/GenBank/DDBJ databases">
        <authorList>
            <person name="Kallberg Y."/>
            <person name="Tangrot J."/>
            <person name="Rosling A."/>
        </authorList>
    </citation>
    <scope>NUCLEOTIDE SEQUENCE</scope>
    <source>
        <strain evidence="1">28 12/20/2015</strain>
    </source>
</reference>
<accession>A0ACA9RAU9</accession>
<proteinExistence type="predicted"/>
<evidence type="ECO:0000313" key="2">
    <source>
        <dbReference type="Proteomes" id="UP000789366"/>
    </source>
</evidence>
<comment type="caution">
    <text evidence="1">The sequence shown here is derived from an EMBL/GenBank/DDBJ whole genome shotgun (WGS) entry which is preliminary data.</text>
</comment>
<name>A0ACA9RAU9_9GLOM</name>
<feature type="non-terminal residue" evidence="1">
    <location>
        <position position="1"/>
    </location>
</feature>